<keyword evidence="5 7" id="KW-1133">Transmembrane helix</keyword>
<evidence type="ECO:0000313" key="8">
    <source>
        <dbReference type="EMBL" id="SQK75170.1"/>
    </source>
</evidence>
<gene>
    <name evidence="8" type="ORF">NCTC11468_02100</name>
</gene>
<sequence>MQQETPNMPINSAVTKKRKLSPFWLLPVVALLITGWLLWQNYLQRGTTITINFQSADGIVPGRTPIRYQGCRLVRSRGSS</sequence>
<comment type="subcellular location">
    <subcellularLocation>
        <location evidence="1">Cell inner membrane</location>
    </subcellularLocation>
</comment>
<protein>
    <submittedName>
        <fullName evidence="8">Paraquat-inducible protein B</fullName>
    </submittedName>
</protein>
<evidence type="ECO:0000256" key="6">
    <source>
        <dbReference type="ARBA" id="ARBA00023136"/>
    </source>
</evidence>
<keyword evidence="3" id="KW-0997">Cell inner membrane</keyword>
<dbReference type="GO" id="GO:0005886">
    <property type="term" value="C:plasma membrane"/>
    <property type="evidence" value="ECO:0007669"/>
    <property type="project" value="UniProtKB-SubCell"/>
</dbReference>
<proteinExistence type="predicted"/>
<evidence type="ECO:0000256" key="4">
    <source>
        <dbReference type="ARBA" id="ARBA00022692"/>
    </source>
</evidence>
<feature type="transmembrane region" description="Helical" evidence="7">
    <location>
        <begin position="20"/>
        <end position="39"/>
    </location>
</feature>
<dbReference type="PANTHER" id="PTHR30462:SF0">
    <property type="entry name" value="INTERMEMBRANE TRANSPORT PROTEIN YEBT"/>
    <property type="match status" value="1"/>
</dbReference>
<dbReference type="KEGG" id="tpty:NCTC11468_02100"/>
<dbReference type="PANTHER" id="PTHR30462">
    <property type="entry name" value="INTERMEMBRANE TRANSPORT PROTEIN PQIB-RELATED"/>
    <property type="match status" value="1"/>
</dbReference>
<reference evidence="8 9" key="1">
    <citation type="submission" date="2018-06" db="EMBL/GenBank/DDBJ databases">
        <authorList>
            <consortium name="Pathogen Informatics"/>
            <person name="Doyle S."/>
        </authorList>
    </citation>
    <scope>NUCLEOTIDE SEQUENCE [LARGE SCALE GENOMIC DNA]</scope>
    <source>
        <strain evidence="8 9">NCTC11468</strain>
    </source>
</reference>
<name>A0A2X5PPB0_9GAMM</name>
<evidence type="ECO:0000256" key="7">
    <source>
        <dbReference type="SAM" id="Phobius"/>
    </source>
</evidence>
<evidence type="ECO:0000313" key="9">
    <source>
        <dbReference type="Proteomes" id="UP000248758"/>
    </source>
</evidence>
<evidence type="ECO:0000256" key="1">
    <source>
        <dbReference type="ARBA" id="ARBA00004533"/>
    </source>
</evidence>
<organism evidence="8 9">
    <name type="scientific">Tatumella ptyseos</name>
    <dbReference type="NCBI Taxonomy" id="82987"/>
    <lineage>
        <taxon>Bacteria</taxon>
        <taxon>Pseudomonadati</taxon>
        <taxon>Pseudomonadota</taxon>
        <taxon>Gammaproteobacteria</taxon>
        <taxon>Enterobacterales</taxon>
        <taxon>Erwiniaceae</taxon>
        <taxon>Tatumella</taxon>
    </lineage>
</organism>
<keyword evidence="2" id="KW-1003">Cell membrane</keyword>
<dbReference type="Proteomes" id="UP000248758">
    <property type="component" value="Chromosome 1"/>
</dbReference>
<keyword evidence="4 7" id="KW-0812">Transmembrane</keyword>
<dbReference type="InterPro" id="IPR051800">
    <property type="entry name" value="PqiA-PqiB_transport"/>
</dbReference>
<accession>A0A2X5PPB0</accession>
<dbReference type="EMBL" id="LS483499">
    <property type="protein sequence ID" value="SQK75170.1"/>
    <property type="molecule type" value="Genomic_DNA"/>
</dbReference>
<dbReference type="AlphaFoldDB" id="A0A2X5PPB0"/>
<evidence type="ECO:0000256" key="3">
    <source>
        <dbReference type="ARBA" id="ARBA00022519"/>
    </source>
</evidence>
<keyword evidence="6 7" id="KW-0472">Membrane</keyword>
<evidence type="ECO:0000256" key="5">
    <source>
        <dbReference type="ARBA" id="ARBA00022989"/>
    </source>
</evidence>
<evidence type="ECO:0000256" key="2">
    <source>
        <dbReference type="ARBA" id="ARBA00022475"/>
    </source>
</evidence>